<dbReference type="InterPro" id="IPR014001">
    <property type="entry name" value="Helicase_ATP-bd"/>
</dbReference>
<evidence type="ECO:0000313" key="11">
    <source>
        <dbReference type="EMBL" id="RJT84710.1"/>
    </source>
</evidence>
<organism evidence="11 12">
    <name type="scientific">Cryobacterium melibiosiphilum</name>
    <dbReference type="NCBI Taxonomy" id="995039"/>
    <lineage>
        <taxon>Bacteria</taxon>
        <taxon>Bacillati</taxon>
        <taxon>Actinomycetota</taxon>
        <taxon>Actinomycetes</taxon>
        <taxon>Micrococcales</taxon>
        <taxon>Microbacteriaceae</taxon>
        <taxon>Cryobacterium</taxon>
    </lineage>
</organism>
<evidence type="ECO:0000256" key="7">
    <source>
        <dbReference type="ARBA" id="ARBA00023204"/>
    </source>
</evidence>
<dbReference type="SMART" id="SM00490">
    <property type="entry name" value="HELICc"/>
    <property type="match status" value="1"/>
</dbReference>
<evidence type="ECO:0000256" key="5">
    <source>
        <dbReference type="ARBA" id="ARBA00022840"/>
    </source>
</evidence>
<dbReference type="RefSeq" id="WP_119976704.1">
    <property type="nucleotide sequence ID" value="NZ_JBHSQA010000002.1"/>
</dbReference>
<feature type="region of interest" description="Disordered" evidence="8">
    <location>
        <begin position="536"/>
        <end position="570"/>
    </location>
</feature>
<evidence type="ECO:0000259" key="10">
    <source>
        <dbReference type="PROSITE" id="PS51194"/>
    </source>
</evidence>
<dbReference type="PROSITE" id="PS51194">
    <property type="entry name" value="HELICASE_CTER"/>
    <property type="match status" value="1"/>
</dbReference>
<keyword evidence="3" id="KW-0378">Hydrolase</keyword>
<evidence type="ECO:0000256" key="3">
    <source>
        <dbReference type="ARBA" id="ARBA00022801"/>
    </source>
</evidence>
<feature type="compositionally biased region" description="Low complexity" evidence="8">
    <location>
        <begin position="537"/>
        <end position="556"/>
    </location>
</feature>
<dbReference type="GO" id="GO:0016787">
    <property type="term" value="F:hydrolase activity"/>
    <property type="evidence" value="ECO:0007669"/>
    <property type="project" value="UniProtKB-KW"/>
</dbReference>
<comment type="caution">
    <text evidence="11">The sequence shown here is derived from an EMBL/GenBank/DDBJ whole genome shotgun (WGS) entry which is preliminary data.</text>
</comment>
<dbReference type="PROSITE" id="PS51192">
    <property type="entry name" value="HELICASE_ATP_BIND_1"/>
    <property type="match status" value="1"/>
</dbReference>
<dbReference type="Pfam" id="PF19833">
    <property type="entry name" value="RecG_dom3_C"/>
    <property type="match status" value="1"/>
</dbReference>
<protein>
    <submittedName>
        <fullName evidence="11">ATP-dependent DNA helicase RecG</fullName>
    </submittedName>
</protein>
<keyword evidence="7" id="KW-0234">DNA repair</keyword>
<keyword evidence="5" id="KW-0067">ATP-binding</keyword>
<dbReference type="Gene3D" id="3.40.50.300">
    <property type="entry name" value="P-loop containing nucleotide triphosphate hydrolases"/>
    <property type="match status" value="2"/>
</dbReference>
<keyword evidence="1" id="KW-0547">Nucleotide-binding</keyword>
<dbReference type="InterPro" id="IPR001650">
    <property type="entry name" value="Helicase_C-like"/>
</dbReference>
<feature type="domain" description="Helicase C-terminal" evidence="10">
    <location>
        <begin position="548"/>
        <end position="703"/>
    </location>
</feature>
<dbReference type="InterPro" id="IPR012340">
    <property type="entry name" value="NA-bd_OB-fold"/>
</dbReference>
<evidence type="ECO:0000256" key="1">
    <source>
        <dbReference type="ARBA" id="ARBA00022741"/>
    </source>
</evidence>
<dbReference type="GO" id="GO:0003677">
    <property type="term" value="F:DNA binding"/>
    <property type="evidence" value="ECO:0007669"/>
    <property type="project" value="UniProtKB-KW"/>
</dbReference>
<keyword evidence="6" id="KW-0238">DNA-binding</keyword>
<feature type="domain" description="Helicase ATP-binding" evidence="9">
    <location>
        <begin position="307"/>
        <end position="472"/>
    </location>
</feature>
<dbReference type="SUPFAM" id="SSF50249">
    <property type="entry name" value="Nucleic acid-binding proteins"/>
    <property type="match status" value="1"/>
</dbReference>
<dbReference type="InterPro" id="IPR047112">
    <property type="entry name" value="RecG/Mfd"/>
</dbReference>
<evidence type="ECO:0000256" key="8">
    <source>
        <dbReference type="SAM" id="MobiDB-lite"/>
    </source>
</evidence>
<evidence type="ECO:0000256" key="2">
    <source>
        <dbReference type="ARBA" id="ARBA00022763"/>
    </source>
</evidence>
<dbReference type="Pfam" id="PF00270">
    <property type="entry name" value="DEAD"/>
    <property type="match status" value="1"/>
</dbReference>
<proteinExistence type="predicted"/>
<evidence type="ECO:0000313" key="12">
    <source>
        <dbReference type="Proteomes" id="UP000272015"/>
    </source>
</evidence>
<keyword evidence="2" id="KW-0227">DNA damage</keyword>
<gene>
    <name evidence="11" type="ORF">D6T64_21415</name>
</gene>
<keyword evidence="12" id="KW-1185">Reference proteome</keyword>
<reference evidence="11 12" key="1">
    <citation type="submission" date="2018-09" db="EMBL/GenBank/DDBJ databases">
        <title>Novel species of Cryobacterium.</title>
        <authorList>
            <person name="Liu Q."/>
            <person name="Xin Y.-H."/>
        </authorList>
    </citation>
    <scope>NUCLEOTIDE SEQUENCE [LARGE SCALE GENOMIC DNA]</scope>
    <source>
        <strain evidence="11 12">Hh39</strain>
    </source>
</reference>
<evidence type="ECO:0000259" key="9">
    <source>
        <dbReference type="PROSITE" id="PS51192"/>
    </source>
</evidence>
<dbReference type="InterPro" id="IPR045562">
    <property type="entry name" value="RecG_dom3_C"/>
</dbReference>
<dbReference type="PANTHER" id="PTHR47964">
    <property type="entry name" value="ATP-DEPENDENT DNA HELICASE HOMOLOG RECG, CHLOROPLASTIC"/>
    <property type="match status" value="1"/>
</dbReference>
<dbReference type="PANTHER" id="PTHR47964:SF1">
    <property type="entry name" value="ATP-DEPENDENT DNA HELICASE HOMOLOG RECG, CHLOROPLASTIC"/>
    <property type="match status" value="1"/>
</dbReference>
<evidence type="ECO:0000256" key="6">
    <source>
        <dbReference type="ARBA" id="ARBA00023125"/>
    </source>
</evidence>
<dbReference type="GO" id="GO:0005524">
    <property type="term" value="F:ATP binding"/>
    <property type="evidence" value="ECO:0007669"/>
    <property type="project" value="UniProtKB-KW"/>
</dbReference>
<dbReference type="InterPro" id="IPR011545">
    <property type="entry name" value="DEAD/DEAH_box_helicase_dom"/>
</dbReference>
<dbReference type="Gene3D" id="2.40.50.140">
    <property type="entry name" value="Nucleic acid-binding proteins"/>
    <property type="match status" value="1"/>
</dbReference>
<dbReference type="OrthoDB" id="9804325at2"/>
<dbReference type="SMART" id="SM00487">
    <property type="entry name" value="DEXDc"/>
    <property type="match status" value="1"/>
</dbReference>
<sequence>MTGVQPSDVPSDAKTLDSSLGTIVGGGTAKELANAFGMQTIADLLGHYPRRYALRGESTDLTRLIVGDIVTVIAQVVSVTESEMKNRPGTRVTVRITDGRDTLSLVFFGKGKNGTRGSQNWRTRELSPGVRGIFAGKVTEFGDQVQLAHPAYKLFDGDLEDLDEVVSDPKVKRMLQDIVPIYPATAKITSWEIADAVALTLGALGPIPDPVPEMLRRDEHLMSQAEALELIHRPHTATDWQSARDTLRFTEAWVLQCALVQQHTQAKERHTTAREPVPGGFLDRFDAQLPFVLTLDQQIAAAEIAVDLSSTSPMSRLVQGEVGSGKTVVALRAMLAVADSGGQAALLAPTEVLAGQHLRSITAMLGENLAADLMPTLLTGQLPAAQKRKTLLRIVSGQSHIVIGTHALMSDNVEFFDLGLVVIDEQHRFGVNQREVLRQKGATPPHTLVLTATPIPRTIAMTVFGDLDVSTIATLPAGRQPIESVVVPLDEHPSWFFRIWDRVAEEVALGRQAFVVCPAIAPKLVEEGELLAESENAATDAPARAVASAPRVATRPGQRAGRGAAVPDEHKHPINDVETLIGGMRQYRPLAGLRIEPLHGRMTSEEKDQTMRAFAAGDIDVLVATTVIEVGVDVPNASVMVVMDADRFGVSQLHQLRGRVGRGGVPGLCLLATYAKTGSTSRERIDAVAATLDGFRLAELDLELRQEGNVLGDSQSGDRSSLRLLRVAIDGELIARARQAALFLIGGDPALRTEPVLRQAVERRLNDNQLTWLHKG</sequence>
<dbReference type="InterPro" id="IPR027417">
    <property type="entry name" value="P-loop_NTPase"/>
</dbReference>
<dbReference type="CDD" id="cd04488">
    <property type="entry name" value="RecG_wedge_OBF"/>
    <property type="match status" value="1"/>
</dbReference>
<name>A0A3A5M9B5_9MICO</name>
<keyword evidence="4 11" id="KW-0347">Helicase</keyword>
<dbReference type="GO" id="GO:0003678">
    <property type="term" value="F:DNA helicase activity"/>
    <property type="evidence" value="ECO:0007669"/>
    <property type="project" value="TreeGrafter"/>
</dbReference>
<dbReference type="EMBL" id="QZVS01000097">
    <property type="protein sequence ID" value="RJT84710.1"/>
    <property type="molecule type" value="Genomic_DNA"/>
</dbReference>
<dbReference type="SUPFAM" id="SSF52540">
    <property type="entry name" value="P-loop containing nucleoside triphosphate hydrolases"/>
    <property type="match status" value="2"/>
</dbReference>
<dbReference type="Pfam" id="PF00271">
    <property type="entry name" value="Helicase_C"/>
    <property type="match status" value="1"/>
</dbReference>
<accession>A0A3A5M9B5</accession>
<evidence type="ECO:0000256" key="4">
    <source>
        <dbReference type="ARBA" id="ARBA00022806"/>
    </source>
</evidence>
<dbReference type="AlphaFoldDB" id="A0A3A5M9B5"/>
<dbReference type="GO" id="GO:0006281">
    <property type="term" value="P:DNA repair"/>
    <property type="evidence" value="ECO:0007669"/>
    <property type="project" value="UniProtKB-KW"/>
</dbReference>
<dbReference type="Proteomes" id="UP000272015">
    <property type="component" value="Unassembled WGS sequence"/>
</dbReference>